<feature type="transmembrane region" description="Helical" evidence="1">
    <location>
        <begin position="334"/>
        <end position="356"/>
    </location>
</feature>
<accession>A0A6G4A090</accession>
<comment type="caution">
    <text evidence="3">The sequence shown here is derived from an EMBL/GenBank/DDBJ whole genome shotgun (WGS) entry which is preliminary data.</text>
</comment>
<reference evidence="3" key="1">
    <citation type="submission" date="2020-02" db="EMBL/GenBank/DDBJ databases">
        <authorList>
            <person name="Shen X.-R."/>
            <person name="Zhang Y.-X."/>
        </authorList>
    </citation>
    <scope>NUCLEOTIDE SEQUENCE</scope>
    <source>
        <strain evidence="3">SYP-B3998</strain>
    </source>
</reference>
<dbReference type="Pfam" id="PF03929">
    <property type="entry name" value="PepSY_TM"/>
    <property type="match status" value="1"/>
</dbReference>
<keyword evidence="1" id="KW-0812">Transmembrane</keyword>
<evidence type="ECO:0000259" key="2">
    <source>
        <dbReference type="Pfam" id="PF03413"/>
    </source>
</evidence>
<evidence type="ECO:0000256" key="1">
    <source>
        <dbReference type="SAM" id="Phobius"/>
    </source>
</evidence>
<dbReference type="RefSeq" id="WP_163947774.1">
    <property type="nucleotide sequence ID" value="NZ_JAAIKC010000004.1"/>
</dbReference>
<dbReference type="PANTHER" id="PTHR34219">
    <property type="entry name" value="IRON-REGULATED INNER MEMBRANE PROTEIN-RELATED"/>
    <property type="match status" value="1"/>
</dbReference>
<feature type="domain" description="PepSY" evidence="2">
    <location>
        <begin position="57"/>
        <end position="110"/>
    </location>
</feature>
<proteinExistence type="predicted"/>
<feature type="transmembrane region" description="Helical" evidence="1">
    <location>
        <begin position="188"/>
        <end position="211"/>
    </location>
</feature>
<dbReference type="InterPro" id="IPR005625">
    <property type="entry name" value="PepSY-ass_TM"/>
</dbReference>
<keyword evidence="1" id="KW-0472">Membrane</keyword>
<sequence length="387" mass="42815">MRRTLLKLHLIVSLFLGLFIVVICTTGSMLVVEDDIQKMTHPLLYQATPGDTPIHTIQQNAEQAYPGFNADRVDIPNEDGLYHVRVTKDVNGNTATHTVYVDPGTGKVLGPVGPERDAFFTKVVQLHRYLLVGDLLGKTKASLIGSVMGLGLIFILVTGAYLWWPGLKKFASGFRIIRKKGKLPLNQGLHKTIGIVTIPFLLVFAITGTALHVDKYVFGWFGVNTKAEIPAAWTKTKTKDKEPLSLDVIVQNAKEAFPQNQLIRVQLPVKPDQTYQLAMKDGFSLNGSNNVTVYEDPYSGQILGKTNPYAGITFYNALKKGLHYATWGGEPVKIFSVIMGLMPLFLMITGLVIWQLKVRVRRKKKKTPATTPAFPLKAQMPTVSASE</sequence>
<dbReference type="EMBL" id="JAAIKC010000004">
    <property type="protein sequence ID" value="NEW07241.1"/>
    <property type="molecule type" value="Genomic_DNA"/>
</dbReference>
<evidence type="ECO:0000313" key="3">
    <source>
        <dbReference type="EMBL" id="NEW07241.1"/>
    </source>
</evidence>
<gene>
    <name evidence="3" type="ORF">GK047_14625</name>
</gene>
<keyword evidence="1" id="KW-1133">Transmembrane helix</keyword>
<dbReference type="AlphaFoldDB" id="A0A6G4A090"/>
<organism evidence="3">
    <name type="scientific">Paenibacillus sp. SYP-B3998</name>
    <dbReference type="NCBI Taxonomy" id="2678564"/>
    <lineage>
        <taxon>Bacteria</taxon>
        <taxon>Bacillati</taxon>
        <taxon>Bacillota</taxon>
        <taxon>Bacilli</taxon>
        <taxon>Bacillales</taxon>
        <taxon>Paenibacillaceae</taxon>
        <taxon>Paenibacillus</taxon>
    </lineage>
</organism>
<name>A0A6G4A090_9BACL</name>
<feature type="transmembrane region" description="Helical" evidence="1">
    <location>
        <begin position="143"/>
        <end position="167"/>
    </location>
</feature>
<feature type="domain" description="PepSY" evidence="2">
    <location>
        <begin position="243"/>
        <end position="305"/>
    </location>
</feature>
<dbReference type="InterPro" id="IPR025711">
    <property type="entry name" value="PepSY"/>
</dbReference>
<dbReference type="Pfam" id="PF03413">
    <property type="entry name" value="PepSY"/>
    <property type="match status" value="2"/>
</dbReference>
<protein>
    <submittedName>
        <fullName evidence="3">PepSY domain-containing protein</fullName>
    </submittedName>
</protein>
<feature type="transmembrane region" description="Helical" evidence="1">
    <location>
        <begin position="12"/>
        <end position="32"/>
    </location>
</feature>